<dbReference type="EMBL" id="CP023671">
    <property type="protein sequence ID" value="AYE34880.1"/>
    <property type="molecule type" value="Genomic_DNA"/>
</dbReference>
<feature type="transmembrane region" description="Helical" evidence="1">
    <location>
        <begin position="225"/>
        <end position="243"/>
    </location>
</feature>
<feature type="transmembrane region" description="Helical" evidence="1">
    <location>
        <begin position="456"/>
        <end position="475"/>
    </location>
</feature>
<feature type="transmembrane region" description="Helical" evidence="1">
    <location>
        <begin position="172"/>
        <end position="195"/>
    </location>
</feature>
<feature type="transmembrane region" description="Helical" evidence="1">
    <location>
        <begin position="414"/>
        <end position="436"/>
    </location>
</feature>
<feature type="transmembrane region" description="Helical" evidence="1">
    <location>
        <begin position="22"/>
        <end position="41"/>
    </location>
</feature>
<feature type="transmembrane region" description="Helical" evidence="1">
    <location>
        <begin position="53"/>
        <end position="72"/>
    </location>
</feature>
<reference evidence="2 3" key="1">
    <citation type="submission" date="2017-09" db="EMBL/GenBank/DDBJ databases">
        <authorList>
            <person name="Thomas P."/>
            <person name="Seyboldt C."/>
        </authorList>
    </citation>
    <scope>NUCLEOTIDE SEQUENCE [LARGE SCALE GENOMIC DNA]</scope>
    <source>
        <strain evidence="2 3">DSM 7534</strain>
    </source>
</reference>
<feature type="transmembrane region" description="Helical" evidence="1">
    <location>
        <begin position="379"/>
        <end position="402"/>
    </location>
</feature>
<feature type="transmembrane region" description="Helical" evidence="1">
    <location>
        <begin position="255"/>
        <end position="280"/>
    </location>
</feature>
<keyword evidence="1" id="KW-0472">Membrane</keyword>
<keyword evidence="1" id="KW-1133">Transmembrane helix</keyword>
<dbReference type="InterPro" id="IPR018674">
    <property type="entry name" value="DUF2142_membrane"/>
</dbReference>
<evidence type="ECO:0000313" key="3">
    <source>
        <dbReference type="Proteomes" id="UP000280586"/>
    </source>
</evidence>
<protein>
    <submittedName>
        <fullName evidence="2">DUF2142 domain-containing protein</fullName>
    </submittedName>
</protein>
<sequence length="506" mass="58030">MLILMYKSIMHFKNLEAYKSKGFLLISVVLVGLMIISMITLTKFNSKSIEKQFLVVGLIWGMAFIFINPPYLVPDESVHIYRAYDIAKGRLFFKGSENNMMLPVGVKKYDKQLWDIINNGKGSKNYIQNINTPLEKDNLIKYDADATAAYNTIAYIPQSIGMFIGDLLNLSSYFIIILGRISNFLTWLALCYLALKYIPIKKDLLFLLMCIPMGMQQAASTSPDALLNSSSFLLIAYILYLKFEKEKVDYKDVGIIILLTIIIGSIKLPYIAIGGILILIPNNKMKFKSFGKIMLIILIAFSSLAVKSGWEKISAPKIENSVVMEDSSSQKNNVEEKKEVISLAGTAKNILKEPGLFINKIIYTFKQDRDFYKASFTAYFGWFKVLAPNWTINLILLMLFIFAIKGDEKFKFKIFDKIILILMSIGMYAALCGVSLQWKQVPVHQVDVLDGIQGRYFFPFIIGIYFVFQNTKLKLKLNEFWLNSYRNIYLCWTLMFSLAMMFQTYF</sequence>
<feature type="transmembrane region" description="Helical" evidence="1">
    <location>
        <begin position="487"/>
        <end position="505"/>
    </location>
</feature>
<evidence type="ECO:0000313" key="2">
    <source>
        <dbReference type="EMBL" id="AYE34880.1"/>
    </source>
</evidence>
<dbReference type="AlphaFoldDB" id="A0A9N7JMS8"/>
<dbReference type="KEGG" id="csep:CP523_10935"/>
<keyword evidence="1" id="KW-0812">Transmembrane</keyword>
<feature type="transmembrane region" description="Helical" evidence="1">
    <location>
        <begin position="292"/>
        <end position="310"/>
    </location>
</feature>
<accession>A0A9N7JMS8</accession>
<name>A0A9N7JMS8_CLOSE</name>
<dbReference type="Proteomes" id="UP000280586">
    <property type="component" value="Chromosome"/>
</dbReference>
<dbReference type="Pfam" id="PF09913">
    <property type="entry name" value="DUF2142"/>
    <property type="match status" value="1"/>
</dbReference>
<evidence type="ECO:0000256" key="1">
    <source>
        <dbReference type="SAM" id="Phobius"/>
    </source>
</evidence>
<gene>
    <name evidence="2" type="ORF">CP523_10935</name>
</gene>
<organism evidence="2 3">
    <name type="scientific">Clostridium septicum</name>
    <dbReference type="NCBI Taxonomy" id="1504"/>
    <lineage>
        <taxon>Bacteria</taxon>
        <taxon>Bacillati</taxon>
        <taxon>Bacillota</taxon>
        <taxon>Clostridia</taxon>
        <taxon>Eubacteriales</taxon>
        <taxon>Clostridiaceae</taxon>
        <taxon>Clostridium</taxon>
    </lineage>
</organism>
<proteinExistence type="predicted"/>